<keyword evidence="9 13" id="KW-0520">NAD</keyword>
<dbReference type="Pfam" id="PF00175">
    <property type="entry name" value="NAD_binding_1"/>
    <property type="match status" value="1"/>
</dbReference>
<comment type="catalytic activity">
    <reaction evidence="13">
        <text>2 Fe(III)-[cytochrome b5] + NADH = 2 Fe(II)-[cytochrome b5] + NAD(+) + H(+)</text>
        <dbReference type="Rhea" id="RHEA:46680"/>
        <dbReference type="Rhea" id="RHEA-COMP:10438"/>
        <dbReference type="Rhea" id="RHEA-COMP:10439"/>
        <dbReference type="ChEBI" id="CHEBI:15378"/>
        <dbReference type="ChEBI" id="CHEBI:29033"/>
        <dbReference type="ChEBI" id="CHEBI:29034"/>
        <dbReference type="ChEBI" id="CHEBI:57540"/>
        <dbReference type="ChEBI" id="CHEBI:57945"/>
        <dbReference type="EC" id="1.6.2.2"/>
    </reaction>
</comment>
<dbReference type="GO" id="GO:0005739">
    <property type="term" value="C:mitochondrion"/>
    <property type="evidence" value="ECO:0007669"/>
    <property type="project" value="TreeGrafter"/>
</dbReference>
<evidence type="ECO:0000256" key="4">
    <source>
        <dbReference type="ARBA" id="ARBA00022630"/>
    </source>
</evidence>
<evidence type="ECO:0000256" key="3">
    <source>
        <dbReference type="ARBA" id="ARBA00022516"/>
    </source>
</evidence>
<dbReference type="PRINTS" id="PR00371">
    <property type="entry name" value="FPNCR"/>
</dbReference>
<feature type="binding site" evidence="12">
    <location>
        <position position="94"/>
    </location>
    <ligand>
        <name>FAD</name>
        <dbReference type="ChEBI" id="CHEBI:57692"/>
    </ligand>
</feature>
<feature type="transmembrane region" description="Helical" evidence="14">
    <location>
        <begin position="6"/>
        <end position="25"/>
    </location>
</feature>
<keyword evidence="3" id="KW-0444">Lipid biosynthesis</keyword>
<dbReference type="FunFam" id="2.40.30.10:FF:000021">
    <property type="entry name" value="NADH-cytochrome b5 reductase"/>
    <property type="match status" value="1"/>
</dbReference>
<keyword evidence="11" id="KW-0753">Steroid metabolism</keyword>
<dbReference type="PANTHER" id="PTHR19370:SF185">
    <property type="entry name" value="NADH-CYTOCHROME B5 REDUCTASE"/>
    <property type="match status" value="1"/>
</dbReference>
<keyword evidence="5 12" id="KW-0274">FAD</keyword>
<dbReference type="Pfam" id="PF00970">
    <property type="entry name" value="FAD_binding_6"/>
    <property type="match status" value="1"/>
</dbReference>
<dbReference type="AlphaFoldDB" id="A0AA39H9M6"/>
<name>A0AA39H9M6_9BILA</name>
<dbReference type="InterPro" id="IPR001709">
    <property type="entry name" value="Flavoprot_Pyr_Nucl_cyt_Rdtase"/>
</dbReference>
<dbReference type="CDD" id="cd06183">
    <property type="entry name" value="cyt_b5_reduct_like"/>
    <property type="match status" value="1"/>
</dbReference>
<dbReference type="PROSITE" id="PS51384">
    <property type="entry name" value="FAD_FR"/>
    <property type="match status" value="1"/>
</dbReference>
<feature type="binding site" evidence="12">
    <location>
        <position position="116"/>
    </location>
    <ligand>
        <name>FAD</name>
        <dbReference type="ChEBI" id="CHEBI:57692"/>
    </ligand>
</feature>
<dbReference type="Gene3D" id="3.40.50.80">
    <property type="entry name" value="Nucleotide-binding domain of ferredoxin-NADP reductase (FNR) module"/>
    <property type="match status" value="1"/>
</dbReference>
<dbReference type="Proteomes" id="UP001175271">
    <property type="component" value="Unassembled WGS sequence"/>
</dbReference>
<keyword evidence="8" id="KW-0756">Sterol biosynthesis</keyword>
<dbReference type="Gene3D" id="2.40.30.10">
    <property type="entry name" value="Translation factors"/>
    <property type="match status" value="1"/>
</dbReference>
<keyword evidence="6" id="KW-0443">Lipid metabolism</keyword>
<dbReference type="InterPro" id="IPR001433">
    <property type="entry name" value="OxRdtase_FAD/NAD-bd"/>
</dbReference>
<dbReference type="SUPFAM" id="SSF63380">
    <property type="entry name" value="Riboflavin synthase domain-like"/>
    <property type="match status" value="1"/>
</dbReference>
<proteinExistence type="inferred from homology"/>
<dbReference type="InterPro" id="IPR017938">
    <property type="entry name" value="Riboflavin_synthase-like_b-brl"/>
</dbReference>
<comment type="similarity">
    <text evidence="2 13">Belongs to the flavoprotein pyridine nucleotide cytochrome reductase family.</text>
</comment>
<keyword evidence="4 12" id="KW-0285">Flavoprotein</keyword>
<feature type="domain" description="FAD-binding FR-type" evidence="15">
    <location>
        <begin position="42"/>
        <end position="154"/>
    </location>
</feature>
<keyword evidence="14" id="KW-0472">Membrane</keyword>
<dbReference type="GO" id="GO:0071949">
    <property type="term" value="F:FAD binding"/>
    <property type="evidence" value="ECO:0007669"/>
    <property type="project" value="TreeGrafter"/>
</dbReference>
<evidence type="ECO:0000259" key="15">
    <source>
        <dbReference type="PROSITE" id="PS51384"/>
    </source>
</evidence>
<keyword evidence="14" id="KW-1133">Transmembrane helix</keyword>
<evidence type="ECO:0000256" key="14">
    <source>
        <dbReference type="SAM" id="Phobius"/>
    </source>
</evidence>
<feature type="binding site" evidence="12">
    <location>
        <position position="130"/>
    </location>
    <ligand>
        <name>FAD</name>
        <dbReference type="ChEBI" id="CHEBI:57692"/>
    </ligand>
</feature>
<feature type="binding site" evidence="12">
    <location>
        <position position="187"/>
    </location>
    <ligand>
        <name>FAD</name>
        <dbReference type="ChEBI" id="CHEBI:57692"/>
    </ligand>
</feature>
<comment type="caution">
    <text evidence="16">The sequence shown here is derived from an EMBL/GenBank/DDBJ whole genome shotgun (WGS) entry which is preliminary data.</text>
</comment>
<evidence type="ECO:0000256" key="1">
    <source>
        <dbReference type="ARBA" id="ARBA00001974"/>
    </source>
</evidence>
<evidence type="ECO:0000256" key="8">
    <source>
        <dbReference type="ARBA" id="ARBA00023011"/>
    </source>
</evidence>
<organism evidence="16 17">
    <name type="scientific">Steinernema hermaphroditum</name>
    <dbReference type="NCBI Taxonomy" id="289476"/>
    <lineage>
        <taxon>Eukaryota</taxon>
        <taxon>Metazoa</taxon>
        <taxon>Ecdysozoa</taxon>
        <taxon>Nematoda</taxon>
        <taxon>Chromadorea</taxon>
        <taxon>Rhabditida</taxon>
        <taxon>Tylenchina</taxon>
        <taxon>Panagrolaimomorpha</taxon>
        <taxon>Strongyloidoidea</taxon>
        <taxon>Steinernematidae</taxon>
        <taxon>Steinernema</taxon>
    </lineage>
</organism>
<sequence length="303" mass="33556">MIQYGSVIGTAVLAAITSILAYFYFQKLGKSKKGPITLLNPQTKYPLRLIQKAIVSHNTRKFRFALPSDQHVLGLEPGQHVYLSAKIGGQLIVRPYTPISSDDDKGFVELMIKVYFKDVHPKFPDGGKMSQHLESLNIGDTVDFRGPAGSIIYEGDGSFAVRPDKKSEPVVHKFKRLGLIAGGSGITPMLQVINAVLKDPTDKTHLSLLFANQSEDDILCRAELEELRQKHSDRFNLWYTVSKADSNWKHSVGHIDEAMIQKHLPGSTADTGILMCGPPPMVKLACVPNLEKLGHSTQSMFIY</sequence>
<keyword evidence="17" id="KW-1185">Reference proteome</keyword>
<dbReference type="InterPro" id="IPR008333">
    <property type="entry name" value="Cbr1-like_FAD-bd_dom"/>
</dbReference>
<dbReference type="EC" id="1.6.2.2" evidence="13"/>
<reference evidence="16" key="1">
    <citation type="submission" date="2023-06" db="EMBL/GenBank/DDBJ databases">
        <title>Genomic analysis of the entomopathogenic nematode Steinernema hermaphroditum.</title>
        <authorList>
            <person name="Schwarz E.M."/>
            <person name="Heppert J.K."/>
            <person name="Baniya A."/>
            <person name="Schwartz H.T."/>
            <person name="Tan C.-H."/>
            <person name="Antoshechkin I."/>
            <person name="Sternberg P.W."/>
            <person name="Goodrich-Blair H."/>
            <person name="Dillman A.R."/>
        </authorList>
    </citation>
    <scope>NUCLEOTIDE SEQUENCE</scope>
    <source>
        <strain evidence="16">PS9179</strain>
        <tissue evidence="16">Whole animal</tissue>
    </source>
</reference>
<dbReference type="InterPro" id="IPR017927">
    <property type="entry name" value="FAD-bd_FR_type"/>
</dbReference>
<comment type="cofactor">
    <cofactor evidence="1 12 13">
        <name>FAD</name>
        <dbReference type="ChEBI" id="CHEBI:57692"/>
    </cofactor>
</comment>
<dbReference type="PRINTS" id="PR00406">
    <property type="entry name" value="CYTB5RDTASE"/>
</dbReference>
<dbReference type="SUPFAM" id="SSF52343">
    <property type="entry name" value="Ferredoxin reductase-like, C-terminal NADP-linked domain"/>
    <property type="match status" value="1"/>
</dbReference>
<evidence type="ECO:0000256" key="13">
    <source>
        <dbReference type="RuleBase" id="RU361226"/>
    </source>
</evidence>
<keyword evidence="6" id="KW-0752">Steroid biosynthesis</keyword>
<dbReference type="InterPro" id="IPR039261">
    <property type="entry name" value="FNR_nucleotide-bd"/>
</dbReference>
<dbReference type="GO" id="GO:0090524">
    <property type="term" value="F:cytochrome-b5 reductase activity, acting on NADH"/>
    <property type="evidence" value="ECO:0007669"/>
    <property type="project" value="UniProtKB-EC"/>
</dbReference>
<dbReference type="EMBL" id="JAUCMV010000004">
    <property type="protein sequence ID" value="KAK0400644.1"/>
    <property type="molecule type" value="Genomic_DNA"/>
</dbReference>
<dbReference type="FunFam" id="3.40.50.80:FF:000005">
    <property type="entry name" value="NADH-cytochrome b5 reductase"/>
    <property type="match status" value="1"/>
</dbReference>
<evidence type="ECO:0000256" key="6">
    <source>
        <dbReference type="ARBA" id="ARBA00022955"/>
    </source>
</evidence>
<evidence type="ECO:0000256" key="12">
    <source>
        <dbReference type="PIRSR" id="PIRSR601834-1"/>
    </source>
</evidence>
<feature type="binding site" evidence="12">
    <location>
        <position position="96"/>
    </location>
    <ligand>
        <name>FAD</name>
        <dbReference type="ChEBI" id="CHEBI:57692"/>
    </ligand>
</feature>
<gene>
    <name evidence="16" type="ORF">QR680_015365</name>
</gene>
<evidence type="ECO:0000256" key="11">
    <source>
        <dbReference type="ARBA" id="ARBA00023221"/>
    </source>
</evidence>
<evidence type="ECO:0000256" key="2">
    <source>
        <dbReference type="ARBA" id="ARBA00006105"/>
    </source>
</evidence>
<feature type="binding site" evidence="12">
    <location>
        <position position="128"/>
    </location>
    <ligand>
        <name>FAD</name>
        <dbReference type="ChEBI" id="CHEBI:57692"/>
    </ligand>
</feature>
<keyword evidence="14" id="KW-0812">Transmembrane</keyword>
<protein>
    <recommendedName>
        <fullName evidence="13">NADH-cytochrome b5 reductase</fullName>
        <ecNumber evidence="13">1.6.2.2</ecNumber>
    </recommendedName>
</protein>
<accession>A0AA39H9M6</accession>
<evidence type="ECO:0000256" key="7">
    <source>
        <dbReference type="ARBA" id="ARBA00023002"/>
    </source>
</evidence>
<evidence type="ECO:0000256" key="9">
    <source>
        <dbReference type="ARBA" id="ARBA00023027"/>
    </source>
</evidence>
<evidence type="ECO:0000256" key="10">
    <source>
        <dbReference type="ARBA" id="ARBA00023166"/>
    </source>
</evidence>
<evidence type="ECO:0000256" key="5">
    <source>
        <dbReference type="ARBA" id="ARBA00022827"/>
    </source>
</evidence>
<dbReference type="PANTHER" id="PTHR19370">
    <property type="entry name" value="NADH-CYTOCHROME B5 REDUCTASE"/>
    <property type="match status" value="1"/>
</dbReference>
<keyword evidence="7 13" id="KW-0560">Oxidoreductase</keyword>
<feature type="binding site" evidence="12">
    <location>
        <position position="113"/>
    </location>
    <ligand>
        <name>FAD</name>
        <dbReference type="ChEBI" id="CHEBI:57692"/>
    </ligand>
</feature>
<dbReference type="InterPro" id="IPR001834">
    <property type="entry name" value="CBR-like"/>
</dbReference>
<feature type="binding site" evidence="12">
    <location>
        <position position="129"/>
    </location>
    <ligand>
        <name>FAD</name>
        <dbReference type="ChEBI" id="CHEBI:57692"/>
    </ligand>
</feature>
<evidence type="ECO:0000313" key="17">
    <source>
        <dbReference type="Proteomes" id="UP001175271"/>
    </source>
</evidence>
<evidence type="ECO:0000313" key="16">
    <source>
        <dbReference type="EMBL" id="KAK0400644.1"/>
    </source>
</evidence>
<dbReference type="GO" id="GO:0016126">
    <property type="term" value="P:sterol biosynthetic process"/>
    <property type="evidence" value="ECO:0007669"/>
    <property type="project" value="UniProtKB-KW"/>
</dbReference>
<keyword evidence="10" id="KW-1207">Sterol metabolism</keyword>
<feature type="binding site" evidence="12">
    <location>
        <position position="95"/>
    </location>
    <ligand>
        <name>FAD</name>
        <dbReference type="ChEBI" id="CHEBI:57692"/>
    </ligand>
</feature>